<accession>A0AAV3ZDY1</accession>
<gene>
    <name evidence="1" type="ORF">PoB_001935100</name>
</gene>
<keyword evidence="2" id="KW-1185">Reference proteome</keyword>
<dbReference type="AlphaFoldDB" id="A0AAV3ZDY1"/>
<reference evidence="1 2" key="1">
    <citation type="journal article" date="2021" name="Elife">
        <title>Chloroplast acquisition without the gene transfer in kleptoplastic sea slugs, Plakobranchus ocellatus.</title>
        <authorList>
            <person name="Maeda T."/>
            <person name="Takahashi S."/>
            <person name="Yoshida T."/>
            <person name="Shimamura S."/>
            <person name="Takaki Y."/>
            <person name="Nagai Y."/>
            <person name="Toyoda A."/>
            <person name="Suzuki Y."/>
            <person name="Arimoto A."/>
            <person name="Ishii H."/>
            <person name="Satoh N."/>
            <person name="Nishiyama T."/>
            <person name="Hasebe M."/>
            <person name="Maruyama T."/>
            <person name="Minagawa J."/>
            <person name="Obokata J."/>
            <person name="Shigenobu S."/>
        </authorList>
    </citation>
    <scope>NUCLEOTIDE SEQUENCE [LARGE SCALE GENOMIC DNA]</scope>
</reference>
<sequence length="96" mass="10623">MGGTAELALKKRNDSVNHGMVGAPVDVCPISLSTKRSQLFVHQKISGFFYLCPTHNSKVHAYFRTLYHGGKMLMARLTLCKDKATRDVRKETGKGA</sequence>
<proteinExistence type="predicted"/>
<evidence type="ECO:0000313" key="1">
    <source>
        <dbReference type="EMBL" id="GFN92845.1"/>
    </source>
</evidence>
<evidence type="ECO:0000313" key="2">
    <source>
        <dbReference type="Proteomes" id="UP000735302"/>
    </source>
</evidence>
<organism evidence="1 2">
    <name type="scientific">Plakobranchus ocellatus</name>
    <dbReference type="NCBI Taxonomy" id="259542"/>
    <lineage>
        <taxon>Eukaryota</taxon>
        <taxon>Metazoa</taxon>
        <taxon>Spiralia</taxon>
        <taxon>Lophotrochozoa</taxon>
        <taxon>Mollusca</taxon>
        <taxon>Gastropoda</taxon>
        <taxon>Heterobranchia</taxon>
        <taxon>Euthyneura</taxon>
        <taxon>Panpulmonata</taxon>
        <taxon>Sacoglossa</taxon>
        <taxon>Placobranchoidea</taxon>
        <taxon>Plakobranchidae</taxon>
        <taxon>Plakobranchus</taxon>
    </lineage>
</organism>
<dbReference type="Proteomes" id="UP000735302">
    <property type="component" value="Unassembled WGS sequence"/>
</dbReference>
<name>A0AAV3ZDY1_9GAST</name>
<dbReference type="EMBL" id="BLXT01002298">
    <property type="protein sequence ID" value="GFN92845.1"/>
    <property type="molecule type" value="Genomic_DNA"/>
</dbReference>
<protein>
    <submittedName>
        <fullName evidence="1">Uncharacterized protein</fullName>
    </submittedName>
</protein>
<comment type="caution">
    <text evidence="1">The sequence shown here is derived from an EMBL/GenBank/DDBJ whole genome shotgun (WGS) entry which is preliminary data.</text>
</comment>